<gene>
    <name evidence="3" type="ORF">DL238_12585</name>
</gene>
<evidence type="ECO:0000313" key="4">
    <source>
        <dbReference type="Proteomes" id="UP000254101"/>
    </source>
</evidence>
<feature type="signal peptide" evidence="1">
    <location>
        <begin position="1"/>
        <end position="28"/>
    </location>
</feature>
<name>A0A395LNQ5_9SPHN</name>
<reference evidence="3 4" key="1">
    <citation type="submission" date="2018-07" db="EMBL/GenBank/DDBJ databases">
        <title>Erythrobacter nanhaiensis sp. nov., a novel member of the genus Erythrobacter isolated from the South China Sea.</title>
        <authorList>
            <person name="Chen X."/>
            <person name="Liu J."/>
        </authorList>
    </citation>
    <scope>NUCLEOTIDE SEQUENCE [LARGE SCALE GENOMIC DNA]</scope>
    <source>
        <strain evidence="3 4">S-5</strain>
    </source>
</reference>
<dbReference type="OrthoDB" id="7439590at2"/>
<evidence type="ECO:0000259" key="2">
    <source>
        <dbReference type="Pfam" id="PF13372"/>
    </source>
</evidence>
<dbReference type="Pfam" id="PF13372">
    <property type="entry name" value="Alginate_exp"/>
    <property type="match status" value="1"/>
</dbReference>
<keyword evidence="1" id="KW-0732">Signal</keyword>
<evidence type="ECO:0000256" key="1">
    <source>
        <dbReference type="SAM" id="SignalP"/>
    </source>
</evidence>
<proteinExistence type="predicted"/>
<dbReference type="EMBL" id="QRBB01000001">
    <property type="protein sequence ID" value="RDS78355.1"/>
    <property type="molecule type" value="Genomic_DNA"/>
</dbReference>
<feature type="domain" description="Alginate export" evidence="2">
    <location>
        <begin position="40"/>
        <end position="438"/>
    </location>
</feature>
<organism evidence="3 4">
    <name type="scientific">Alteriqipengyuania lutimaris</name>
    <dbReference type="NCBI Taxonomy" id="1538146"/>
    <lineage>
        <taxon>Bacteria</taxon>
        <taxon>Pseudomonadati</taxon>
        <taxon>Pseudomonadota</taxon>
        <taxon>Alphaproteobacteria</taxon>
        <taxon>Sphingomonadales</taxon>
        <taxon>Erythrobacteraceae</taxon>
        <taxon>Alteriqipengyuania</taxon>
    </lineage>
</organism>
<dbReference type="Proteomes" id="UP000254101">
    <property type="component" value="Unassembled WGS sequence"/>
</dbReference>
<feature type="chain" id="PRO_5017456576" evidence="1">
    <location>
        <begin position="29"/>
        <end position="456"/>
    </location>
</feature>
<accession>A0A395LNQ5</accession>
<keyword evidence="4" id="KW-1185">Reference proteome</keyword>
<protein>
    <submittedName>
        <fullName evidence="3">Alginate export family protein</fullName>
    </submittedName>
</protein>
<dbReference type="AlphaFoldDB" id="A0A395LNQ5"/>
<comment type="caution">
    <text evidence="3">The sequence shown here is derived from an EMBL/GenBank/DDBJ whole genome shotgun (WGS) entry which is preliminary data.</text>
</comment>
<dbReference type="InterPro" id="IPR025388">
    <property type="entry name" value="Alginate_export_dom"/>
</dbReference>
<sequence length="456" mass="48877">MTFCAAPRGRAPLLAIATLLALPAPVLAADETAQDGGFSIEGSVRARVERIENEYRPGKLPDETIWSTRTLVKAEYETGPVRFVGELLDARAYGVDPGSTVNTSTVNVLEPIQAYAEFDAGEVAGDWATSLRAGRFTMKDGSGRLVGRVGFSNVTTSFTGVRADLASSGSDKLGIFWTMPQERRPGDAASIRENEFELDREGTDLQFFGAHYQTKLDGLGATMELYGYGLIEDDRNDRATLNRNLYTPGIRLVRKPKDGAIDFDLEAAYQLGTIRTGKAVTAPKQDVSAWMLHAEVGHSLGGAAGLRVAALFDAASGDSAGGNYTRFDSLFGARRGTFGPTANFGPLSFNNIISPGLRIAAEPSERIDGSLSARLAWLQDETDSFAKTGVADPLGNAGRYAGAQYEASLGYWILPKSIRLGLGAGYLAKGRFLEEAANAPDSGDTRYLFSDVTFSF</sequence>
<evidence type="ECO:0000313" key="3">
    <source>
        <dbReference type="EMBL" id="RDS78355.1"/>
    </source>
</evidence>